<dbReference type="GO" id="GO:0018169">
    <property type="term" value="F:ribosomal S6-glutamic acid ligase activity"/>
    <property type="evidence" value="ECO:0007669"/>
    <property type="project" value="TreeGrafter"/>
</dbReference>
<dbReference type="RefSeq" id="WP_067154182.1">
    <property type="nucleotide sequence ID" value="NZ_CP014864.1"/>
</dbReference>
<dbReference type="GO" id="GO:0003998">
    <property type="term" value="F:acylphosphatase activity"/>
    <property type="evidence" value="ECO:0007669"/>
    <property type="project" value="UniProtKB-EC"/>
</dbReference>
<dbReference type="OrthoDB" id="9803907at2"/>
<keyword evidence="2" id="KW-0547">Nucleotide-binding</keyword>
<dbReference type="GO" id="GO:0009432">
    <property type="term" value="P:SOS response"/>
    <property type="evidence" value="ECO:0007669"/>
    <property type="project" value="TreeGrafter"/>
</dbReference>
<keyword evidence="1" id="KW-0464">Manganese</keyword>
<dbReference type="PROSITE" id="PS50975">
    <property type="entry name" value="ATP_GRASP"/>
    <property type="match status" value="1"/>
</dbReference>
<keyword evidence="8" id="KW-1185">Reference proteome</keyword>
<evidence type="ECO:0000259" key="5">
    <source>
        <dbReference type="PROSITE" id="PS50975"/>
    </source>
</evidence>
<dbReference type="Proteomes" id="UP000076077">
    <property type="component" value="Chromosome"/>
</dbReference>
<dbReference type="AlphaFoldDB" id="A0A143HN71"/>
<feature type="domain" description="Acylphosphatase-like" evidence="6">
    <location>
        <begin position="573"/>
        <end position="659"/>
    </location>
</feature>
<dbReference type="KEGG" id="mthd:A3224_10450"/>
<dbReference type="GO" id="GO:0046872">
    <property type="term" value="F:metal ion binding"/>
    <property type="evidence" value="ECO:0007669"/>
    <property type="project" value="InterPro"/>
</dbReference>
<dbReference type="GO" id="GO:0005737">
    <property type="term" value="C:cytoplasm"/>
    <property type="evidence" value="ECO:0007669"/>
    <property type="project" value="TreeGrafter"/>
</dbReference>
<dbReference type="GeneID" id="76608471"/>
<feature type="active site" evidence="3">
    <location>
        <position position="606"/>
    </location>
</feature>
<dbReference type="SUPFAM" id="SSF54975">
    <property type="entry name" value="Acylphosphatase/BLUF domain-like"/>
    <property type="match status" value="1"/>
</dbReference>
<evidence type="ECO:0000313" key="7">
    <source>
        <dbReference type="EMBL" id="AMX02937.1"/>
    </source>
</evidence>
<dbReference type="InterPro" id="IPR036046">
    <property type="entry name" value="Acylphosphatase-like_dom_sf"/>
</dbReference>
<evidence type="ECO:0000256" key="1">
    <source>
        <dbReference type="ARBA" id="ARBA00023211"/>
    </source>
</evidence>
<keyword evidence="3" id="KW-0378">Hydrolase</keyword>
<dbReference type="SUPFAM" id="SSF56059">
    <property type="entry name" value="Glutathione synthetase ATP-binding domain-like"/>
    <property type="match status" value="1"/>
</dbReference>
<keyword evidence="2" id="KW-0067">ATP-binding</keyword>
<accession>A0A143HN71</accession>
<dbReference type="InterPro" id="IPR017968">
    <property type="entry name" value="Acylphosphatase_CS"/>
</dbReference>
<evidence type="ECO:0000259" key="6">
    <source>
        <dbReference type="PROSITE" id="PS51160"/>
    </source>
</evidence>
<name>A0A143HN71_MICTH</name>
<evidence type="ECO:0000256" key="3">
    <source>
        <dbReference type="PROSITE-ProRule" id="PRU00520"/>
    </source>
</evidence>
<comment type="catalytic activity">
    <reaction evidence="3">
        <text>an acyl phosphate + H2O = a carboxylate + phosphate + H(+)</text>
        <dbReference type="Rhea" id="RHEA:14965"/>
        <dbReference type="ChEBI" id="CHEBI:15377"/>
        <dbReference type="ChEBI" id="CHEBI:15378"/>
        <dbReference type="ChEBI" id="CHEBI:29067"/>
        <dbReference type="ChEBI" id="CHEBI:43474"/>
        <dbReference type="ChEBI" id="CHEBI:59918"/>
        <dbReference type="EC" id="3.6.1.7"/>
    </reaction>
</comment>
<dbReference type="GO" id="GO:0005524">
    <property type="term" value="F:ATP binding"/>
    <property type="evidence" value="ECO:0007669"/>
    <property type="project" value="UniProtKB-UniRule"/>
</dbReference>
<dbReference type="EMBL" id="CP014864">
    <property type="protein sequence ID" value="AMX02937.1"/>
    <property type="molecule type" value="Genomic_DNA"/>
</dbReference>
<dbReference type="Gene3D" id="3.30.70.100">
    <property type="match status" value="1"/>
</dbReference>
<proteinExistence type="inferred from homology"/>
<organism evidence="7 8">
    <name type="scientific">Microbulbifer thermotolerans</name>
    <dbReference type="NCBI Taxonomy" id="252514"/>
    <lineage>
        <taxon>Bacteria</taxon>
        <taxon>Pseudomonadati</taxon>
        <taxon>Pseudomonadota</taxon>
        <taxon>Gammaproteobacteria</taxon>
        <taxon>Cellvibrionales</taxon>
        <taxon>Microbulbiferaceae</taxon>
        <taxon>Microbulbifer</taxon>
    </lineage>
</organism>
<dbReference type="STRING" id="252514.A3224_10450"/>
<dbReference type="PROSITE" id="PS00150">
    <property type="entry name" value="ACYLPHOSPHATASE_1"/>
    <property type="match status" value="1"/>
</dbReference>
<dbReference type="PANTHER" id="PTHR21621:SF0">
    <property type="entry name" value="BETA-CITRYLGLUTAMATE SYNTHASE B-RELATED"/>
    <property type="match status" value="1"/>
</dbReference>
<comment type="similarity">
    <text evidence="4">Belongs to the acylphosphatase family.</text>
</comment>
<dbReference type="Pfam" id="PF08443">
    <property type="entry name" value="RimK"/>
    <property type="match status" value="1"/>
</dbReference>
<dbReference type="InterPro" id="IPR013651">
    <property type="entry name" value="ATP-grasp_RimK-type"/>
</dbReference>
<protein>
    <recommendedName>
        <fullName evidence="3">acylphosphatase</fullName>
        <ecNumber evidence="3">3.6.1.7</ecNumber>
    </recommendedName>
</protein>
<reference evidence="8" key="1">
    <citation type="submission" date="2016-03" db="EMBL/GenBank/DDBJ databases">
        <authorList>
            <person name="Lee Y.-S."/>
            <person name="Choi Y.-L."/>
        </authorList>
    </citation>
    <scope>NUCLEOTIDE SEQUENCE [LARGE SCALE GENOMIC DNA]</scope>
    <source>
        <strain evidence="8">DAU221</strain>
    </source>
</reference>
<evidence type="ECO:0000256" key="2">
    <source>
        <dbReference type="PROSITE-ProRule" id="PRU00409"/>
    </source>
</evidence>
<dbReference type="InterPro" id="IPR001792">
    <property type="entry name" value="Acylphosphatase-like_dom"/>
</dbReference>
<dbReference type="Gene3D" id="3.30.470.20">
    <property type="entry name" value="ATP-grasp fold, B domain"/>
    <property type="match status" value="2"/>
</dbReference>
<feature type="active site" evidence="3">
    <location>
        <position position="588"/>
    </location>
</feature>
<gene>
    <name evidence="7" type="ORF">A3224_10450</name>
</gene>
<feature type="domain" description="ATP-grasp" evidence="5">
    <location>
        <begin position="87"/>
        <end position="332"/>
    </location>
</feature>
<dbReference type="Pfam" id="PF00708">
    <property type="entry name" value="Acylphosphatase"/>
    <property type="match status" value="1"/>
</dbReference>
<dbReference type="InterPro" id="IPR011761">
    <property type="entry name" value="ATP-grasp"/>
</dbReference>
<dbReference type="PROSITE" id="PS51160">
    <property type="entry name" value="ACYLPHOSPHATASE_3"/>
    <property type="match status" value="1"/>
</dbReference>
<evidence type="ECO:0000313" key="8">
    <source>
        <dbReference type="Proteomes" id="UP000076077"/>
    </source>
</evidence>
<dbReference type="PANTHER" id="PTHR21621">
    <property type="entry name" value="RIBOSOMAL PROTEIN S6 MODIFICATION PROTEIN"/>
    <property type="match status" value="1"/>
</dbReference>
<dbReference type="EC" id="3.6.1.7" evidence="3"/>
<evidence type="ECO:0000256" key="4">
    <source>
        <dbReference type="RuleBase" id="RU004168"/>
    </source>
</evidence>
<sequence length="659" mass="72884">MDISLPEGLEEITERENNYEESPHLHSRSVGISLISAAAEKRGLNVNMHRGLVYEISDENRRVLFLQNSPENSTVFSYCARKKHLAKILLARRGVQVPAGEVFTRYDDALQYFEQCHFPVALKPVDGAHGTGVSAGVSTVEEFQIAWENASASASEVIVEQSIKGYDLRVIVIGGSAVAAYIRIPANVVGDGVSTIAELVERKNERRKLNPSLRIDMLKRFDLLERQGRSLNDVPAENERVWLASVANVSVGGEVVQCIDHINPSVLRVAEEAARAFPGLPQVGVDLMLDDSGERERIWVIEVNSNPGISDAVFPGYGRPVDVPDALLDFVFKKQPQNTGTTDEYPLVLAEPYTYATCEPLLSKNTDRQVELIKQAAYACNLTVEDLADNLYVLSSQHNSVTFYKGLPDRTNVISRKASRNRRWLLELLQQRGVFASVHPSDRAPYMQYRLVVVNNTLVAGVSGGIHSGKKGEKCRFDRGNRDVSDEIHPGFARIAIEAVNATFNPFIAGIDLIATDIRRSPDRQTWKVNDVLCHPNLSLHHFPDCGLGRDLAGVLIRALFPELADQSLPNRCVFATIEGRVQGVGFRNWLERQAVLHAVHGWARNTPDGKVEVFMEGREKAVDALLALCELGPPAASVSGISLKEYPSAGLRTFIVRR</sequence>
<dbReference type="PROSITE" id="PS00151">
    <property type="entry name" value="ACYLPHOSPHATASE_2"/>
    <property type="match status" value="1"/>
</dbReference>